<reference evidence="2" key="1">
    <citation type="submission" date="2022-10" db="EMBL/GenBank/DDBJ databases">
        <authorList>
            <person name="Chen Y."/>
            <person name="Dougan E. K."/>
            <person name="Chan C."/>
            <person name="Rhodes N."/>
            <person name="Thang M."/>
        </authorList>
    </citation>
    <scope>NUCLEOTIDE SEQUENCE</scope>
</reference>
<evidence type="ECO:0000256" key="1">
    <source>
        <dbReference type="SAM" id="MobiDB-lite"/>
    </source>
</evidence>
<dbReference type="AlphaFoldDB" id="A0A9P1C783"/>
<dbReference type="EMBL" id="CAMXCT020000988">
    <property type="protein sequence ID" value="CAL1138778.1"/>
    <property type="molecule type" value="Genomic_DNA"/>
</dbReference>
<feature type="region of interest" description="Disordered" evidence="1">
    <location>
        <begin position="463"/>
        <end position="491"/>
    </location>
</feature>
<sequence length="652" mass="70673">MWDPKLARINRDAHASRQAEVRFALRALRRCPNTPTAYGTPHIVEFEALLGRAEAGAWAELLALLPRHVVHLTRLAQFSGRQGTEVLALMAAALVQAEGASGIIMEELLRAQLEALEPDQSVHKALLEEGSFTWTFLMAFSAEDPDCEAWVRDAVAEKTLDGLRQLLHADRRVRSKCLKRFSRAFLHPEMARTRSQEPMPLSVADFIGEPEESLPQLSPASPKISFRDAQLAATTAWPAGKEVELADQSDSPRWTRQEQMVRRANTTNCAPGPTADIDSIASSLVESLVDAADAAPPMLCRLAASLASFGEQGEDLLATLLLTHWLAPALLKPSLGLGLGLAEVFPVLNVTETTYSLRSLAQLLTSAVTRAGDESETKPLRTLTQALAKRGMAQASAAQSHEEPPSCVVCRASELIALGTSLSTSAEDVAEILSMSPDKVRLLGRRPSSSGSTSAVVCWLKRGSPATHRASPPGEEETGTGGAGGARARPLRLSETKRHSDRTLNRREEALILLRQLLREPRALCGHGVGTADGALLAALAPARRGTELSRQLKIQLLQEALLWQEPSSSESAAPETVTEQELFNLLQESLQKERTAVTLLGRQLRQRRQLVRVTAQQCREAGIGRSTEGDGLLAALCQGATAMIQRSRQTR</sequence>
<dbReference type="EMBL" id="CAMXCT010000988">
    <property type="protein sequence ID" value="CAI3985403.1"/>
    <property type="molecule type" value="Genomic_DNA"/>
</dbReference>
<dbReference type="EMBL" id="CAMXCT030000988">
    <property type="protein sequence ID" value="CAL4772715.1"/>
    <property type="molecule type" value="Genomic_DNA"/>
</dbReference>
<gene>
    <name evidence="2" type="ORF">C1SCF055_LOCUS12854</name>
</gene>
<dbReference type="Proteomes" id="UP001152797">
    <property type="component" value="Unassembled WGS sequence"/>
</dbReference>
<protein>
    <submittedName>
        <fullName evidence="2">Uncharacterized protein</fullName>
    </submittedName>
</protein>
<keyword evidence="4" id="KW-1185">Reference proteome</keyword>
<proteinExistence type="predicted"/>
<accession>A0A9P1C783</accession>
<evidence type="ECO:0000313" key="2">
    <source>
        <dbReference type="EMBL" id="CAI3985403.1"/>
    </source>
</evidence>
<evidence type="ECO:0000313" key="4">
    <source>
        <dbReference type="Proteomes" id="UP001152797"/>
    </source>
</evidence>
<evidence type="ECO:0000313" key="3">
    <source>
        <dbReference type="EMBL" id="CAL4772715.1"/>
    </source>
</evidence>
<name>A0A9P1C783_9DINO</name>
<reference evidence="3 4" key="2">
    <citation type="submission" date="2024-05" db="EMBL/GenBank/DDBJ databases">
        <authorList>
            <person name="Chen Y."/>
            <person name="Shah S."/>
            <person name="Dougan E. K."/>
            <person name="Thang M."/>
            <person name="Chan C."/>
        </authorList>
    </citation>
    <scope>NUCLEOTIDE SEQUENCE [LARGE SCALE GENOMIC DNA]</scope>
</reference>
<organism evidence="2">
    <name type="scientific">Cladocopium goreaui</name>
    <dbReference type="NCBI Taxonomy" id="2562237"/>
    <lineage>
        <taxon>Eukaryota</taxon>
        <taxon>Sar</taxon>
        <taxon>Alveolata</taxon>
        <taxon>Dinophyceae</taxon>
        <taxon>Suessiales</taxon>
        <taxon>Symbiodiniaceae</taxon>
        <taxon>Cladocopium</taxon>
    </lineage>
</organism>
<comment type="caution">
    <text evidence="2">The sequence shown here is derived from an EMBL/GenBank/DDBJ whole genome shotgun (WGS) entry which is preliminary data.</text>
</comment>